<dbReference type="STRING" id="656914.SAMN00017405_0510"/>
<accession>A0A1W1V5I5</accession>
<reference evidence="3 4" key="1">
    <citation type="submission" date="2017-04" db="EMBL/GenBank/DDBJ databases">
        <authorList>
            <person name="Afonso C.L."/>
            <person name="Miller P.J."/>
            <person name="Scott M.A."/>
            <person name="Spackman E."/>
            <person name="Goraichik I."/>
            <person name="Dimitrov K.M."/>
            <person name="Suarez D.L."/>
            <person name="Swayne D.E."/>
        </authorList>
    </citation>
    <scope>NUCLEOTIDE SEQUENCE [LARGE SCALE GENOMIC DNA]</scope>
    <source>
        <strain evidence="3 4">DSM 11270</strain>
    </source>
</reference>
<dbReference type="AlphaFoldDB" id="A0A1W1V5I5"/>
<gene>
    <name evidence="3" type="ORF">SAMN00017405_0510</name>
</gene>
<feature type="domain" description="Glycosyltransferase subfamily 4-like N-terminal" evidence="2">
    <location>
        <begin position="13"/>
        <end position="184"/>
    </location>
</feature>
<organism evidence="3 4">
    <name type="scientific">Desulfonispora thiosulfatigenes DSM 11270</name>
    <dbReference type="NCBI Taxonomy" id="656914"/>
    <lineage>
        <taxon>Bacteria</taxon>
        <taxon>Bacillati</taxon>
        <taxon>Bacillota</taxon>
        <taxon>Clostridia</taxon>
        <taxon>Eubacteriales</taxon>
        <taxon>Peptococcaceae</taxon>
        <taxon>Desulfonispora</taxon>
    </lineage>
</organism>
<dbReference type="Pfam" id="PF13439">
    <property type="entry name" value="Glyco_transf_4"/>
    <property type="match status" value="1"/>
</dbReference>
<dbReference type="RefSeq" id="WP_084052901.1">
    <property type="nucleotide sequence ID" value="NZ_FWWT01000016.1"/>
</dbReference>
<dbReference type="SUPFAM" id="SSF53756">
    <property type="entry name" value="UDP-Glycosyltransferase/glycogen phosphorylase"/>
    <property type="match status" value="1"/>
</dbReference>
<dbReference type="InterPro" id="IPR028098">
    <property type="entry name" value="Glyco_trans_4-like_N"/>
</dbReference>
<dbReference type="GO" id="GO:0016757">
    <property type="term" value="F:glycosyltransferase activity"/>
    <property type="evidence" value="ECO:0007669"/>
    <property type="project" value="InterPro"/>
</dbReference>
<evidence type="ECO:0000313" key="3">
    <source>
        <dbReference type="EMBL" id="SMB88697.1"/>
    </source>
</evidence>
<dbReference type="CDD" id="cd03801">
    <property type="entry name" value="GT4_PimA-like"/>
    <property type="match status" value="1"/>
</dbReference>
<evidence type="ECO:0000259" key="2">
    <source>
        <dbReference type="Pfam" id="PF13439"/>
    </source>
</evidence>
<dbReference type="OrthoDB" id="9795068at2"/>
<dbReference type="Gene3D" id="3.40.50.2000">
    <property type="entry name" value="Glycogen Phosphorylase B"/>
    <property type="match status" value="2"/>
</dbReference>
<protein>
    <submittedName>
        <fullName evidence="3">Glycosyltransferase involved in cell wall bisynthesis</fullName>
    </submittedName>
</protein>
<name>A0A1W1V5I5_DESTI</name>
<proteinExistence type="predicted"/>
<keyword evidence="4" id="KW-1185">Reference proteome</keyword>
<evidence type="ECO:0000313" key="4">
    <source>
        <dbReference type="Proteomes" id="UP000192731"/>
    </source>
</evidence>
<dbReference type="InterPro" id="IPR001296">
    <property type="entry name" value="Glyco_trans_1"/>
</dbReference>
<evidence type="ECO:0000259" key="1">
    <source>
        <dbReference type="Pfam" id="PF00534"/>
    </source>
</evidence>
<dbReference type="EMBL" id="FWWT01000016">
    <property type="protein sequence ID" value="SMB88697.1"/>
    <property type="molecule type" value="Genomic_DNA"/>
</dbReference>
<dbReference type="Proteomes" id="UP000192731">
    <property type="component" value="Unassembled WGS sequence"/>
</dbReference>
<dbReference type="PANTHER" id="PTHR12526">
    <property type="entry name" value="GLYCOSYLTRANSFERASE"/>
    <property type="match status" value="1"/>
</dbReference>
<feature type="domain" description="Glycosyl transferase family 1" evidence="1">
    <location>
        <begin position="193"/>
        <end position="375"/>
    </location>
</feature>
<keyword evidence="3" id="KW-0808">Transferase</keyword>
<dbReference type="Pfam" id="PF00534">
    <property type="entry name" value="Glycos_transf_1"/>
    <property type="match status" value="1"/>
</dbReference>
<sequence length="404" mass="46324">MSKIMVIHHSGDIGGAGVSLFNTIRAIEQLADVVVYCPEDPSKFKDFLISKGIKTKTYNFPLGSVYNFSGGPSICNPTFTKKIIDIFKYKNIWKEIIREESPDLVLVNSKILAWFSIITKKLGIKSICYVRETKKKNPLNIFNYLTKYFLNKFDKVIFISKYDEKVEGIDKEKSVVIPNFVDFDNYKSKKNNDETLEKFNIPNGRFNILFVGGMAKLKGVDIAIKSIAFLKEHEINLIIVGNPQFAYISSTNIYFTFYNSLKRRYERSIEKTILKNGIEDKIFKIGIQHEMVEIYKISDVLIFPATKPHQARPAFEAGSQGKPVIMPDFENTVEYVKDNVNGLIFKKRDARSLANAIKKLIDNPGLAHELGRKNYELTLQNHTREKSETMLRKVVIDMLTVDLK</sequence>